<dbReference type="Proteomes" id="UP000242519">
    <property type="component" value="Unassembled WGS sequence"/>
</dbReference>
<keyword evidence="1" id="KW-0810">Translation regulation</keyword>
<proteinExistence type="inferred from homology"/>
<comment type="similarity">
    <text evidence="2">Belongs to the XPG/RAD2 endonuclease family.</text>
</comment>
<dbReference type="FunCoup" id="A0A218YVD8">
    <property type="interactions" value="338"/>
</dbReference>
<dbReference type="InterPro" id="IPR022039">
    <property type="entry name" value="MKT1_C"/>
</dbReference>
<dbReference type="InterPro" id="IPR006084">
    <property type="entry name" value="XPG/Rad2"/>
</dbReference>
<dbReference type="PANTHER" id="PTHR11081">
    <property type="entry name" value="FLAP ENDONUCLEASE FAMILY MEMBER"/>
    <property type="match status" value="1"/>
</dbReference>
<accession>A0A218YVD8</accession>
<dbReference type="AlphaFoldDB" id="A0A218YVD8"/>
<evidence type="ECO:0000313" key="6">
    <source>
        <dbReference type="EMBL" id="OWO99248.1"/>
    </source>
</evidence>
<evidence type="ECO:0000259" key="4">
    <source>
        <dbReference type="Pfam" id="PF12246"/>
    </source>
</evidence>
<evidence type="ECO:0000256" key="3">
    <source>
        <dbReference type="SAM" id="MobiDB-lite"/>
    </source>
</evidence>
<evidence type="ECO:0000256" key="2">
    <source>
        <dbReference type="ARBA" id="ARBA00024023"/>
    </source>
</evidence>
<feature type="region of interest" description="Disordered" evidence="3">
    <location>
        <begin position="36"/>
        <end position="71"/>
    </location>
</feature>
<comment type="caution">
    <text evidence="6">The sequence shown here is derived from an EMBL/GenBank/DDBJ whole genome shotgun (WGS) entry which is preliminary data.</text>
</comment>
<dbReference type="EMBL" id="MZNU01000365">
    <property type="protein sequence ID" value="OWO99248.1"/>
    <property type="molecule type" value="Genomic_DNA"/>
</dbReference>
<reference evidence="6 7" key="1">
    <citation type="submission" date="2017-04" db="EMBL/GenBank/DDBJ databases">
        <title>Draft genome sequence of Marssonina coronaria NL1: causal agent of apple blotch.</title>
        <authorList>
            <person name="Cheng Q."/>
        </authorList>
    </citation>
    <scope>NUCLEOTIDE SEQUENCE [LARGE SCALE GENOMIC DNA]</scope>
    <source>
        <strain evidence="6 7">NL1</strain>
    </source>
</reference>
<feature type="domain" description="Post-transcriptional regulator MKT1 N-terminal" evidence="5">
    <location>
        <begin position="449"/>
        <end position="537"/>
    </location>
</feature>
<evidence type="ECO:0008006" key="8">
    <source>
        <dbReference type="Google" id="ProtNLM"/>
    </source>
</evidence>
<dbReference type="GO" id="GO:0006417">
    <property type="term" value="P:regulation of translation"/>
    <property type="evidence" value="ECO:0007669"/>
    <property type="project" value="UniProtKB-KW"/>
</dbReference>
<dbReference type="InterPro" id="IPR029060">
    <property type="entry name" value="PIN-like_dom_sf"/>
</dbReference>
<dbReference type="InParanoid" id="A0A218YVD8"/>
<protein>
    <recommendedName>
        <fullName evidence="8">XPG N-terminal domain-containing protein</fullName>
    </recommendedName>
</protein>
<sequence>MKDDWEPEGIDSNTKNSDFNPYEAAPFGWWGPPPSVFYQPSPRSGNDTYARARQSQSTESGPSEHEHVGCLTPNGVDELPALIIKSEFCGAIVLMRNPLFSTAMLDLLYNDANPEVIELGSNWPYADGRFGLVQDADFSVNSDAYEMFFPDLKDAVIGVDATSYLQHMIDDQPAHEPLLAALGGDPIALRHHIENELDKWKTNSMRPVFVFDGQSIVGRDDMALKNARAALVNTQKAWELYSNNHPEEAVKTFGASGAIRVQNLYHILQEVLAERGLEFLIAPFSACAQLAYLDTIDEQFIDGIMGSKELLLYNINDAIINPPSAADWEKGSFHGIVKSDLITKLNVASPEMFSDALLMVGTSFLPPFPPLQVDSIISHQPYTLTDAINLLRTSDRSVTNTCNAFQDILEKRDPSWLSKYRRAKLSVKHCCTVSVDGVVSVRDSDSLTSDNADYLGLQMPSELYHYLSKALIGPRILNCFVHLKWNILPTLDGVISDEYKRLVTKSLVPLKETTAALVSSRIARAIQFKNIEMSFWFDDTLKQTLVHRNMQPQANQKTDSWGVKDADLEAQATATSSLPGSLSFALLALQTPKFPATTIFVAPAKEHVTGIDSKAELRANILWRFLHLRGYINDQHELTSWGKALATTLKSIGPVIKAHNDVHHLEEAAFLAFELLRFDNLNSRRRHPELIGGPLRGSEEDKAHCILIGRTACLLKLRHENLGYTGPLSKNFLAFHSIIKEVRETDRDLLEGVLASLLLNGQGQRPRDDLDGLGRSLPFAKDIDTSLGIAVKTYLDDFFKAEWSAQERQENKAEYIRKYLPHSINFAEDLDVAFKFFDAVYEGVSTLGDEINETDKKVWDSANAYLAKRR</sequence>
<evidence type="ECO:0000313" key="7">
    <source>
        <dbReference type="Proteomes" id="UP000242519"/>
    </source>
</evidence>
<evidence type="ECO:0000259" key="5">
    <source>
        <dbReference type="Pfam" id="PF12247"/>
    </source>
</evidence>
<feature type="domain" description="Post-transcriptional regulator MKT1 C-terminal" evidence="4">
    <location>
        <begin position="624"/>
        <end position="867"/>
    </location>
</feature>
<name>A0A218YVD8_9HELO</name>
<dbReference type="Gene3D" id="3.40.50.1010">
    <property type="entry name" value="5'-nuclease"/>
    <property type="match status" value="1"/>
</dbReference>
<dbReference type="Pfam" id="PF12246">
    <property type="entry name" value="MKT1_C"/>
    <property type="match status" value="1"/>
</dbReference>
<feature type="region of interest" description="Disordered" evidence="3">
    <location>
        <begin position="1"/>
        <end position="20"/>
    </location>
</feature>
<dbReference type="InterPro" id="IPR022040">
    <property type="entry name" value="MKT1_N"/>
</dbReference>
<dbReference type="PANTHER" id="PTHR11081:SF32">
    <property type="entry name" value="POST-TRANSCRIPTIONAL REGULATOR MKT1"/>
    <property type="match status" value="1"/>
</dbReference>
<gene>
    <name evidence="6" type="ORF">B2J93_1136</name>
</gene>
<dbReference type="STRING" id="503106.A0A218YVD8"/>
<dbReference type="GO" id="GO:0003730">
    <property type="term" value="F:mRNA 3'-UTR binding"/>
    <property type="evidence" value="ECO:0007669"/>
    <property type="project" value="TreeGrafter"/>
</dbReference>
<organism evidence="6 7">
    <name type="scientific">Diplocarpon coronariae</name>
    <dbReference type="NCBI Taxonomy" id="2795749"/>
    <lineage>
        <taxon>Eukaryota</taxon>
        <taxon>Fungi</taxon>
        <taxon>Dikarya</taxon>
        <taxon>Ascomycota</taxon>
        <taxon>Pezizomycotina</taxon>
        <taxon>Leotiomycetes</taxon>
        <taxon>Helotiales</taxon>
        <taxon>Drepanopezizaceae</taxon>
        <taxon>Diplocarpon</taxon>
    </lineage>
</organism>
<dbReference type="OrthoDB" id="17262at2759"/>
<keyword evidence="7" id="KW-1185">Reference proteome</keyword>
<dbReference type="SUPFAM" id="SSF88723">
    <property type="entry name" value="PIN domain-like"/>
    <property type="match status" value="1"/>
</dbReference>
<dbReference type="CDD" id="cd09858">
    <property type="entry name" value="PIN_MKT1"/>
    <property type="match status" value="1"/>
</dbReference>
<dbReference type="CDD" id="cd09902">
    <property type="entry name" value="H3TH_MKT1"/>
    <property type="match status" value="1"/>
</dbReference>
<evidence type="ECO:0000256" key="1">
    <source>
        <dbReference type="ARBA" id="ARBA00022845"/>
    </source>
</evidence>
<feature type="compositionally biased region" description="Polar residues" evidence="3">
    <location>
        <begin position="41"/>
        <end position="61"/>
    </location>
</feature>
<dbReference type="Pfam" id="PF12247">
    <property type="entry name" value="MKT1_N"/>
    <property type="match status" value="1"/>
</dbReference>
<dbReference type="InterPro" id="IPR037314">
    <property type="entry name" value="MKT1_H3TH"/>
</dbReference>